<dbReference type="InterPro" id="IPR002654">
    <property type="entry name" value="Glyco_trans_25"/>
</dbReference>
<sequence>MTMTKAVGNKVFLVVLVLTVSISILFYSTPYTFRRNNVVIENGIKSCQSGKGNSYRKTLFFDRIYVINIERRTDRRERMTKMLNQLNLDYKFVSAIDSSSSEVDVYYKQHNGYLTRGAIACWLSHLKVYQSIFDDRLQNAIILEDDIDMEMDIEKQLGNIVQYLPRSWEMLYIGHCSEENLRDPYKHPNLYVSTRPSCTHAYAISFIGAWVLLNELSNIKEPIDVELVRLIEPGKINSFSIEPPLAAQWRDGNPSDVSANDTSYIPYYLKRSTLRYLRIVE</sequence>
<evidence type="ECO:0000256" key="2">
    <source>
        <dbReference type="ARBA" id="ARBA00022676"/>
    </source>
</evidence>
<name>A0A9N9CNL4_9GLOM</name>
<evidence type="ECO:0000313" key="6">
    <source>
        <dbReference type="EMBL" id="CAG8610260.1"/>
    </source>
</evidence>
<keyword evidence="7" id="KW-1185">Reference proteome</keyword>
<dbReference type="GO" id="GO:0016740">
    <property type="term" value="F:transferase activity"/>
    <property type="evidence" value="ECO:0007669"/>
    <property type="project" value="UniProtKB-KW"/>
</dbReference>
<organism evidence="6 7">
    <name type="scientific">Funneliformis caledonium</name>
    <dbReference type="NCBI Taxonomy" id="1117310"/>
    <lineage>
        <taxon>Eukaryota</taxon>
        <taxon>Fungi</taxon>
        <taxon>Fungi incertae sedis</taxon>
        <taxon>Mucoromycota</taxon>
        <taxon>Glomeromycotina</taxon>
        <taxon>Glomeromycetes</taxon>
        <taxon>Glomerales</taxon>
        <taxon>Glomeraceae</taxon>
        <taxon>Funneliformis</taxon>
    </lineage>
</organism>
<proteinExistence type="inferred from homology"/>
<comment type="similarity">
    <text evidence="1">Belongs to the glycosyltransferase 25 family.</text>
</comment>
<accession>A0A9N9CNL4</accession>
<evidence type="ECO:0000256" key="3">
    <source>
        <dbReference type="ARBA" id="ARBA00022679"/>
    </source>
</evidence>
<comment type="caution">
    <text evidence="6">The sequence shown here is derived from an EMBL/GenBank/DDBJ whole genome shotgun (WGS) entry which is preliminary data.</text>
</comment>
<dbReference type="PANTHER" id="PTHR10730">
    <property type="entry name" value="PROCOLLAGEN-LYSINE,2-OXOGLUTARATE 5-DIOXYGENASE/GLYCOSYLTRANSFERASE 25 FAMILY MEMBER"/>
    <property type="match status" value="1"/>
</dbReference>
<keyword evidence="3" id="KW-0808">Transferase</keyword>
<keyword evidence="2" id="KW-0328">Glycosyltransferase</keyword>
<evidence type="ECO:0000256" key="4">
    <source>
        <dbReference type="SAM" id="Phobius"/>
    </source>
</evidence>
<dbReference type="CDD" id="cd06532">
    <property type="entry name" value="Glyco_transf_25"/>
    <property type="match status" value="1"/>
</dbReference>
<feature type="domain" description="Glycosyl transferase family 25" evidence="5">
    <location>
        <begin position="63"/>
        <end position="224"/>
    </location>
</feature>
<evidence type="ECO:0000313" key="7">
    <source>
        <dbReference type="Proteomes" id="UP000789570"/>
    </source>
</evidence>
<dbReference type="EMBL" id="CAJVPQ010002844">
    <property type="protein sequence ID" value="CAG8610260.1"/>
    <property type="molecule type" value="Genomic_DNA"/>
</dbReference>
<dbReference type="OrthoDB" id="47375at2759"/>
<keyword evidence="4" id="KW-0472">Membrane</keyword>
<gene>
    <name evidence="6" type="ORF">FCALED_LOCUS9034</name>
</gene>
<protein>
    <submittedName>
        <fullName evidence="6">17687_t:CDS:1</fullName>
    </submittedName>
</protein>
<dbReference type="PANTHER" id="PTHR10730:SF53">
    <property type="entry name" value="GLYCOSYLTRANSFERASE 25 FAMILY MEMBER"/>
    <property type="match status" value="1"/>
</dbReference>
<evidence type="ECO:0000259" key="5">
    <source>
        <dbReference type="Pfam" id="PF01755"/>
    </source>
</evidence>
<dbReference type="Pfam" id="PF01755">
    <property type="entry name" value="Glyco_transf_25"/>
    <property type="match status" value="1"/>
</dbReference>
<dbReference type="AlphaFoldDB" id="A0A9N9CNL4"/>
<dbReference type="Proteomes" id="UP000789570">
    <property type="component" value="Unassembled WGS sequence"/>
</dbReference>
<dbReference type="InterPro" id="IPR050757">
    <property type="entry name" value="Collagen_mod_GT25"/>
</dbReference>
<keyword evidence="4" id="KW-0812">Transmembrane</keyword>
<evidence type="ECO:0000256" key="1">
    <source>
        <dbReference type="ARBA" id="ARBA00006721"/>
    </source>
</evidence>
<reference evidence="6" key="1">
    <citation type="submission" date="2021-06" db="EMBL/GenBank/DDBJ databases">
        <authorList>
            <person name="Kallberg Y."/>
            <person name="Tangrot J."/>
            <person name="Rosling A."/>
        </authorList>
    </citation>
    <scope>NUCLEOTIDE SEQUENCE</scope>
    <source>
        <strain evidence="6">UK204</strain>
    </source>
</reference>
<keyword evidence="4" id="KW-1133">Transmembrane helix</keyword>
<feature type="transmembrane region" description="Helical" evidence="4">
    <location>
        <begin position="12"/>
        <end position="33"/>
    </location>
</feature>